<keyword evidence="4" id="KW-1185">Reference proteome</keyword>
<dbReference type="Pfam" id="PF09646">
    <property type="entry name" value="Gp37"/>
    <property type="match status" value="1"/>
</dbReference>
<dbReference type="OrthoDB" id="8612631at2"/>
<proteinExistence type="predicted"/>
<sequence length="164" mass="18560">MSQPLIQPKTQTEQLMIAIVERLKAHFDKELMVELFPESPAQYRLNHSRGAVLVAFGKSSFDDSESTDAMFQARKIVLRLTFVFRQLNGKDGVISYLDRARGALAGWRAPHCDVACRPVAEAFIGQVQGIWQYSLDISTRATQLQIMEPETGYPLTQTRFEDLP</sequence>
<dbReference type="Gene3D" id="3.30.2000.10">
    <property type="entry name" value="Phage tail protein-like"/>
    <property type="match status" value="1"/>
</dbReference>
<dbReference type="InterPro" id="IPR035934">
    <property type="entry name" value="Phage_tail_protein-like_sf"/>
</dbReference>
<reference evidence="1 4" key="1">
    <citation type="submission" date="2015-01" db="EMBL/GenBank/DDBJ databases">
        <title>Genome Sequence of Pseudomonas antarctica CMS 35.</title>
        <authorList>
            <person name="Voget S."/>
            <person name="Chow J."/>
            <person name="Daniel R."/>
            <person name="Streit W."/>
        </authorList>
    </citation>
    <scope>NUCLEOTIDE SEQUENCE [LARGE SCALE GENOMIC DNA]</scope>
    <source>
        <strain evidence="1 4">CMS 35</strain>
    </source>
</reference>
<dbReference type="RefSeq" id="WP_083359090.1">
    <property type="nucleotide sequence ID" value="NZ_JXDI01000003.1"/>
</dbReference>
<dbReference type="InterPro" id="IPR018602">
    <property type="entry name" value="Gp37/STM4215"/>
</dbReference>
<dbReference type="InterPro" id="IPR038042">
    <property type="entry name" value="Gp37-like"/>
</dbReference>
<evidence type="ECO:0000313" key="4">
    <source>
        <dbReference type="Proteomes" id="UP000748067"/>
    </source>
</evidence>
<evidence type="ECO:0000313" key="2">
    <source>
        <dbReference type="EMBL" id="SDN50273.1"/>
    </source>
</evidence>
<gene>
    <name evidence="1" type="ORF">PSAN_48760</name>
    <name evidence="2" type="ORF">SAMN04490179_4536</name>
</gene>
<dbReference type="EMBL" id="JXDI01000003">
    <property type="protein sequence ID" value="KAF2406699.1"/>
    <property type="molecule type" value="Genomic_DNA"/>
</dbReference>
<evidence type="ECO:0000313" key="1">
    <source>
        <dbReference type="EMBL" id="KAF2406699.1"/>
    </source>
</evidence>
<accession>A0A1H0BXF2</accession>
<evidence type="ECO:0000313" key="3">
    <source>
        <dbReference type="Proteomes" id="UP000182470"/>
    </source>
</evidence>
<reference evidence="2 3" key="2">
    <citation type="submission" date="2016-10" db="EMBL/GenBank/DDBJ databases">
        <authorList>
            <person name="de Groot N.N."/>
        </authorList>
    </citation>
    <scope>NUCLEOTIDE SEQUENCE [LARGE SCALE GENOMIC DNA]</scope>
    <source>
        <strain evidence="2 3">BS2772</strain>
    </source>
</reference>
<dbReference type="EMBL" id="LT629704">
    <property type="protein sequence ID" value="SDN50273.1"/>
    <property type="molecule type" value="Genomic_DNA"/>
</dbReference>
<name>A0A1H0BXF2_9PSED</name>
<dbReference type="Proteomes" id="UP000182470">
    <property type="component" value="Chromosome I"/>
</dbReference>
<protein>
    <submittedName>
        <fullName evidence="2">Gp37 protein</fullName>
    </submittedName>
</protein>
<dbReference type="AlphaFoldDB" id="A0A1H0BXF2"/>
<dbReference type="Proteomes" id="UP000748067">
    <property type="component" value="Unassembled WGS sequence"/>
</dbReference>
<dbReference type="SUPFAM" id="SSF143749">
    <property type="entry name" value="Phage tail protein-like"/>
    <property type="match status" value="1"/>
</dbReference>
<organism evidence="2 3">
    <name type="scientific">Pseudomonas antarctica</name>
    <dbReference type="NCBI Taxonomy" id="219572"/>
    <lineage>
        <taxon>Bacteria</taxon>
        <taxon>Pseudomonadati</taxon>
        <taxon>Pseudomonadota</taxon>
        <taxon>Gammaproteobacteria</taxon>
        <taxon>Pseudomonadales</taxon>
        <taxon>Pseudomonadaceae</taxon>
        <taxon>Pseudomonas</taxon>
    </lineage>
</organism>